<name>A0A1E7EQF9_9STRA</name>
<dbReference type="AlphaFoldDB" id="A0A1E7EQF9"/>
<keyword evidence="4" id="KW-1185">Reference proteome</keyword>
<proteinExistence type="predicted"/>
<dbReference type="PANTHER" id="PTHR34123:SF1">
    <property type="entry name" value="OS04G0578200 PROTEIN"/>
    <property type="match status" value="1"/>
</dbReference>
<gene>
    <name evidence="3" type="ORF">FRACYDRAFT_249976</name>
</gene>
<keyword evidence="2" id="KW-0812">Transmembrane</keyword>
<feature type="region of interest" description="Disordered" evidence="1">
    <location>
        <begin position="43"/>
        <end position="62"/>
    </location>
</feature>
<evidence type="ECO:0000256" key="1">
    <source>
        <dbReference type="SAM" id="MobiDB-lite"/>
    </source>
</evidence>
<keyword evidence="2" id="KW-1133">Transmembrane helix</keyword>
<keyword evidence="2" id="KW-0472">Membrane</keyword>
<feature type="transmembrane region" description="Helical" evidence="2">
    <location>
        <begin position="6"/>
        <end position="24"/>
    </location>
</feature>
<dbReference type="Proteomes" id="UP000095751">
    <property type="component" value="Unassembled WGS sequence"/>
</dbReference>
<dbReference type="InParanoid" id="A0A1E7EQF9"/>
<sequence>MKSNNAVYLLIVVAATISSGMLILTNNNVEAFSSSSIISTAISSSSSSSSHRQHRVDKNKKSIVLFSTTDDNKYNSNKKNNNNLETRRETFQRIVSEGTTAAVFVAAATATTTTTAITTNASPANAATTDDVAVAEKKQYNLSNEDIMKIISSDMITNQFLVTGNLTRSIYSEDCTFQDEIDIYTMNKWISGTSKLFDPSRSKVLLVDNSIKPMVANDDGSIELRFVEYLCFNIPFVKPIVYLSGTLELKRGSSTTTSKGNGLITSYQEKWDQNIYEVLSKKSKLFSSSITNEELDQELQLFYNDNANLK</sequence>
<organism evidence="3 4">
    <name type="scientific">Fragilariopsis cylindrus CCMP1102</name>
    <dbReference type="NCBI Taxonomy" id="635003"/>
    <lineage>
        <taxon>Eukaryota</taxon>
        <taxon>Sar</taxon>
        <taxon>Stramenopiles</taxon>
        <taxon>Ochrophyta</taxon>
        <taxon>Bacillariophyta</taxon>
        <taxon>Bacillariophyceae</taxon>
        <taxon>Bacillariophycidae</taxon>
        <taxon>Bacillariales</taxon>
        <taxon>Bacillariaceae</taxon>
        <taxon>Fragilariopsis</taxon>
    </lineage>
</organism>
<dbReference type="KEGG" id="fcy:FRACYDRAFT_249976"/>
<reference evidence="3 4" key="1">
    <citation type="submission" date="2016-09" db="EMBL/GenBank/DDBJ databases">
        <title>Extensive genetic diversity and differential bi-allelic expression allows diatom success in the polar Southern Ocean.</title>
        <authorList>
            <consortium name="DOE Joint Genome Institute"/>
            <person name="Mock T."/>
            <person name="Otillar R.P."/>
            <person name="Strauss J."/>
            <person name="Dupont C."/>
            <person name="Frickenhaus S."/>
            <person name="Maumus F."/>
            <person name="Mcmullan M."/>
            <person name="Sanges R."/>
            <person name="Schmutz J."/>
            <person name="Toseland A."/>
            <person name="Valas R."/>
            <person name="Veluchamy A."/>
            <person name="Ward B.J."/>
            <person name="Allen A."/>
            <person name="Barry K."/>
            <person name="Falciatore A."/>
            <person name="Ferrante M."/>
            <person name="Fortunato A.E."/>
            <person name="Gloeckner G."/>
            <person name="Gruber A."/>
            <person name="Hipkin R."/>
            <person name="Janech M."/>
            <person name="Kroth P."/>
            <person name="Leese F."/>
            <person name="Lindquist E."/>
            <person name="Lyon B.R."/>
            <person name="Martin J."/>
            <person name="Mayer C."/>
            <person name="Parker M."/>
            <person name="Quesneville H."/>
            <person name="Raymond J."/>
            <person name="Uhlig C."/>
            <person name="Valentin K.U."/>
            <person name="Worden A.Z."/>
            <person name="Armbrust E.V."/>
            <person name="Bowler C."/>
            <person name="Green B."/>
            <person name="Moulton V."/>
            <person name="Van Oosterhout C."/>
            <person name="Grigoriev I."/>
        </authorList>
    </citation>
    <scope>NUCLEOTIDE SEQUENCE [LARGE SCALE GENOMIC DNA]</scope>
    <source>
        <strain evidence="3 4">CCMP1102</strain>
    </source>
</reference>
<dbReference type="EMBL" id="KV784381">
    <property type="protein sequence ID" value="OEU08188.1"/>
    <property type="molecule type" value="Genomic_DNA"/>
</dbReference>
<protein>
    <submittedName>
        <fullName evidence="3">Uncharacterized protein</fullName>
    </submittedName>
</protein>
<dbReference type="PANTHER" id="PTHR34123">
    <property type="entry name" value="OS04G0578200 PROTEIN"/>
    <property type="match status" value="1"/>
</dbReference>
<evidence type="ECO:0000313" key="3">
    <source>
        <dbReference type="EMBL" id="OEU08188.1"/>
    </source>
</evidence>
<evidence type="ECO:0000256" key="2">
    <source>
        <dbReference type="SAM" id="Phobius"/>
    </source>
</evidence>
<evidence type="ECO:0000313" key="4">
    <source>
        <dbReference type="Proteomes" id="UP000095751"/>
    </source>
</evidence>
<accession>A0A1E7EQF9</accession>
<dbReference type="OrthoDB" id="348976at2759"/>